<dbReference type="AlphaFoldDB" id="A0AAW3TZ15"/>
<accession>A0AAW3TZ15</accession>
<reference evidence="2 3" key="1">
    <citation type="submission" date="2020-08" db="EMBL/GenBank/DDBJ databases">
        <title>Genomic Encyclopedia of Type Strains, Phase IV (KMG-IV): sequencing the most valuable type-strain genomes for metagenomic binning, comparative biology and taxonomic classification.</title>
        <authorList>
            <person name="Goeker M."/>
        </authorList>
    </citation>
    <scope>NUCLEOTIDE SEQUENCE [LARGE SCALE GENOMIC DNA]</scope>
    <source>
        <strain evidence="2 3">DSM 15581</strain>
    </source>
</reference>
<feature type="domain" description="Putative DNA-binding" evidence="1">
    <location>
        <begin position="28"/>
        <end position="88"/>
    </location>
</feature>
<dbReference type="RefSeq" id="WP_061781381.1">
    <property type="nucleotide sequence ID" value="NZ_JACIDB010000012.1"/>
</dbReference>
<evidence type="ECO:0000259" key="1">
    <source>
        <dbReference type="Pfam" id="PF09836"/>
    </source>
</evidence>
<proteinExistence type="predicted"/>
<dbReference type="Gene3D" id="1.10.150.690">
    <property type="entry name" value="DUF2063"/>
    <property type="match status" value="1"/>
</dbReference>
<dbReference type="InterPro" id="IPR044922">
    <property type="entry name" value="DUF2063_N_sf"/>
</dbReference>
<dbReference type="InterPro" id="IPR018640">
    <property type="entry name" value="DUF2063"/>
</dbReference>
<name>A0AAW3TZ15_9SPHN</name>
<comment type="caution">
    <text evidence="2">The sequence shown here is derived from an EMBL/GenBank/DDBJ whole genome shotgun (WGS) entry which is preliminary data.</text>
</comment>
<organism evidence="2 3">
    <name type="scientific">Sphingomonas aquatilis</name>
    <dbReference type="NCBI Taxonomy" id="93063"/>
    <lineage>
        <taxon>Bacteria</taxon>
        <taxon>Pseudomonadati</taxon>
        <taxon>Pseudomonadota</taxon>
        <taxon>Alphaproteobacteria</taxon>
        <taxon>Sphingomonadales</taxon>
        <taxon>Sphingomonadaceae</taxon>
        <taxon>Sphingomonas</taxon>
    </lineage>
</organism>
<evidence type="ECO:0000313" key="2">
    <source>
        <dbReference type="EMBL" id="MBB3877184.1"/>
    </source>
</evidence>
<dbReference type="Pfam" id="PF09836">
    <property type="entry name" value="DUF2063"/>
    <property type="match status" value="1"/>
</dbReference>
<keyword evidence="3" id="KW-1185">Reference proteome</keyword>
<dbReference type="Proteomes" id="UP000528945">
    <property type="component" value="Unassembled WGS sequence"/>
</dbReference>
<gene>
    <name evidence="2" type="ORF">GGR47_003452</name>
</gene>
<dbReference type="EMBL" id="JACIDB010000012">
    <property type="protein sequence ID" value="MBB3877184.1"/>
    <property type="molecule type" value="Genomic_DNA"/>
</dbReference>
<sequence length="236" mass="25415">MRSPDAAAPARLREEVAGLAGQARRDPSDLYGQLLRENVAGAIRSSFPAVARMAGKAVVVRAADAFVAAHPASRPQFHQIATEFVLFVQGQPVLPSALMPIIEYEWVLLQVEIDPAALSDDAAGSTDAAGPVTANPTLRVVMLPFDPALIDANDSLKPAPPRPHGVYRTREHHVLTRPLTVSDCLLLDRLEQEEAMTSRGLAEAVEPSLLPLVPDWIGQGLAKQLLVFADQKDTSR</sequence>
<dbReference type="GeneID" id="78487916"/>
<protein>
    <recommendedName>
        <fullName evidence="1">Putative DNA-binding domain-containing protein</fullName>
    </recommendedName>
</protein>
<evidence type="ECO:0000313" key="3">
    <source>
        <dbReference type="Proteomes" id="UP000528945"/>
    </source>
</evidence>